<proteinExistence type="predicted"/>
<evidence type="ECO:0000313" key="2">
    <source>
        <dbReference type="Proteomes" id="UP000028059"/>
    </source>
</evidence>
<sequence length="50" mass="5767">MQKLCGNDPSGKGEHCYCIDIDAQRGVKKCCQCNQWNVQGNDWTEDEDFR</sequence>
<name>A0A081RKX5_9ARCH</name>
<reference evidence="1 2" key="1">
    <citation type="submission" date="2014-06" db="EMBL/GenBank/DDBJ databases">
        <authorList>
            <person name="Ngugi D.K."/>
            <person name="Blom J."/>
            <person name="Alam I."/>
            <person name="Rashid M."/>
            <person name="Ba Alawi W."/>
            <person name="Zhang G."/>
            <person name="Hikmawan T."/>
            <person name="Guan Y."/>
            <person name="Antunes A."/>
            <person name="Siam R."/>
            <person name="ElDorry H."/>
            <person name="Bajic V."/>
            <person name="Stingl U."/>
        </authorList>
    </citation>
    <scope>NUCLEOTIDE SEQUENCE [LARGE SCALE GENOMIC DNA]</scope>
    <source>
        <strain evidence="1">SCGC AAA799-N04</strain>
    </source>
</reference>
<dbReference type="Proteomes" id="UP000028059">
    <property type="component" value="Unassembled WGS sequence"/>
</dbReference>
<comment type="caution">
    <text evidence="1">The sequence shown here is derived from an EMBL/GenBank/DDBJ whole genome shotgun (WGS) entry which is preliminary data.</text>
</comment>
<keyword evidence="2" id="KW-1185">Reference proteome</keyword>
<evidence type="ECO:0000313" key="1">
    <source>
        <dbReference type="EMBL" id="KEQ55848.1"/>
    </source>
</evidence>
<organism evidence="1 2">
    <name type="scientific">Marine Group I thaumarchaeote SCGC AAA799-N04</name>
    <dbReference type="NCBI Taxonomy" id="1502293"/>
    <lineage>
        <taxon>Archaea</taxon>
        <taxon>Nitrososphaerota</taxon>
        <taxon>Marine Group I</taxon>
    </lineage>
</organism>
<gene>
    <name evidence="1" type="ORF">AAA799N04_01750</name>
</gene>
<accession>A0A081RKX5</accession>
<dbReference type="AlphaFoldDB" id="A0A081RKX5"/>
<dbReference type="EMBL" id="JOKN01000055">
    <property type="protein sequence ID" value="KEQ55848.1"/>
    <property type="molecule type" value="Genomic_DNA"/>
</dbReference>
<protein>
    <submittedName>
        <fullName evidence="1">Uncharacterized protein</fullName>
    </submittedName>
</protein>